<dbReference type="PANTHER" id="PTHR34408">
    <property type="entry name" value="FAMILY PROTEIN, PUTATIVE-RELATED"/>
    <property type="match status" value="1"/>
</dbReference>
<name>A0A2D2DW86_9BURK</name>
<organism evidence="1 2">
    <name type="scientific">Massilia violaceinigra</name>
    <dbReference type="NCBI Taxonomy" id="2045208"/>
    <lineage>
        <taxon>Bacteria</taxon>
        <taxon>Pseudomonadati</taxon>
        <taxon>Pseudomonadota</taxon>
        <taxon>Betaproteobacteria</taxon>
        <taxon>Burkholderiales</taxon>
        <taxon>Oxalobacteraceae</taxon>
        <taxon>Telluria group</taxon>
        <taxon>Massilia</taxon>
    </lineage>
</organism>
<protein>
    <recommendedName>
        <fullName evidence="3">Chitinase</fullName>
    </recommendedName>
</protein>
<evidence type="ECO:0000313" key="2">
    <source>
        <dbReference type="Proteomes" id="UP000229897"/>
    </source>
</evidence>
<dbReference type="SUPFAM" id="SSF53955">
    <property type="entry name" value="Lysozyme-like"/>
    <property type="match status" value="1"/>
</dbReference>
<dbReference type="InterPro" id="IPR052354">
    <property type="entry name" value="Cell_Wall_Dynamics_Protein"/>
</dbReference>
<evidence type="ECO:0008006" key="3">
    <source>
        <dbReference type="Google" id="ProtNLM"/>
    </source>
</evidence>
<proteinExistence type="predicted"/>
<dbReference type="AlphaFoldDB" id="A0A2D2DW86"/>
<dbReference type="RefSeq" id="WP_099883063.1">
    <property type="nucleotide sequence ID" value="NZ_CP024609.1"/>
</dbReference>
<geneLocation type="plasmid" evidence="1 2">
    <name>unnamed</name>
</geneLocation>
<keyword evidence="1" id="KW-0614">Plasmid</keyword>
<gene>
    <name evidence="1" type="ORF">CR152_32200</name>
</gene>
<evidence type="ECO:0000313" key="1">
    <source>
        <dbReference type="EMBL" id="ATQ79239.1"/>
    </source>
</evidence>
<reference evidence="1" key="1">
    <citation type="submission" date="2017-10" db="EMBL/GenBank/DDBJ databases">
        <title>Massilia psychrophilum sp. nov., a novel purple-pigmented bacterium isolated from Tianshan glacier, Xinjiang Municipality, China.</title>
        <authorList>
            <person name="Wang H."/>
        </authorList>
    </citation>
    <scope>NUCLEOTIDE SEQUENCE [LARGE SCALE GENOMIC DNA]</scope>
    <source>
        <strain evidence="1">B2</strain>
        <plasmid evidence="1">unnamed</plasmid>
    </source>
</reference>
<dbReference type="PANTHER" id="PTHR34408:SF1">
    <property type="entry name" value="GLYCOSYL HYDROLASE FAMILY 19 DOMAIN-CONTAINING PROTEIN HI_1415"/>
    <property type="match status" value="1"/>
</dbReference>
<accession>A0A2D2DW86</accession>
<sequence length="176" mass="19198">MTLDQLVRILPFARPRAAKYLGWLNATMNEFDITTPARQASFISQLGHESAHLRYVEERASGAAYDTGRLAFRLGNTPEADGDGQKWKGHGFMQVTGAVNHAACAAYFGIPVERISAWLVTPEGASRSAGWFWKEHGLNELADAGDQVAVTRRINGGINGLADRLALFNTARKVLA</sequence>
<dbReference type="Gene3D" id="1.10.530.10">
    <property type="match status" value="1"/>
</dbReference>
<dbReference type="EMBL" id="CP024609">
    <property type="protein sequence ID" value="ATQ79239.1"/>
    <property type="molecule type" value="Genomic_DNA"/>
</dbReference>
<dbReference type="KEGG" id="mass:CR152_32200"/>
<keyword evidence="2" id="KW-1185">Reference proteome</keyword>
<dbReference type="OrthoDB" id="1242806at2"/>
<dbReference type="Proteomes" id="UP000229897">
    <property type="component" value="Plasmid unnamed"/>
</dbReference>
<dbReference type="InterPro" id="IPR023346">
    <property type="entry name" value="Lysozyme-like_dom_sf"/>
</dbReference>